<dbReference type="AlphaFoldDB" id="A0A2J6RUT9"/>
<sequence>LLNAFASCYKRVFIISSKGYIGLGPPGTQVEDLICILRGGRAPFVLRQGRYPFGRIMIGDAYVHGIMNGEYLEEANP</sequence>
<dbReference type="PANTHER" id="PTHR24148">
    <property type="entry name" value="ANKYRIN REPEAT DOMAIN-CONTAINING PROTEIN 39 HOMOLOG-RELATED"/>
    <property type="match status" value="1"/>
</dbReference>
<dbReference type="Pfam" id="PF26639">
    <property type="entry name" value="Het-6_barrel"/>
    <property type="match status" value="1"/>
</dbReference>
<evidence type="ECO:0000313" key="2">
    <source>
        <dbReference type="Proteomes" id="UP000235786"/>
    </source>
</evidence>
<evidence type="ECO:0000313" key="1">
    <source>
        <dbReference type="EMBL" id="PMD42294.1"/>
    </source>
</evidence>
<protein>
    <submittedName>
        <fullName evidence="1">Uncharacterized protein</fullName>
    </submittedName>
</protein>
<name>A0A2J6RUT9_HYAVF</name>
<dbReference type="STRING" id="1149755.A0A2J6RUT9"/>
<feature type="non-terminal residue" evidence="1">
    <location>
        <position position="77"/>
    </location>
</feature>
<dbReference type="OrthoDB" id="5430496at2759"/>
<proteinExistence type="predicted"/>
<keyword evidence="2" id="KW-1185">Reference proteome</keyword>
<dbReference type="EMBL" id="KZ613943">
    <property type="protein sequence ID" value="PMD42294.1"/>
    <property type="molecule type" value="Genomic_DNA"/>
</dbReference>
<dbReference type="PANTHER" id="PTHR24148:SF64">
    <property type="entry name" value="HETEROKARYON INCOMPATIBILITY DOMAIN-CONTAINING PROTEIN"/>
    <property type="match status" value="1"/>
</dbReference>
<dbReference type="Proteomes" id="UP000235786">
    <property type="component" value="Unassembled WGS sequence"/>
</dbReference>
<dbReference type="InterPro" id="IPR052895">
    <property type="entry name" value="HetReg/Transcr_Mod"/>
</dbReference>
<reference evidence="1 2" key="1">
    <citation type="submission" date="2016-04" db="EMBL/GenBank/DDBJ databases">
        <title>A degradative enzymes factory behind the ericoid mycorrhizal symbiosis.</title>
        <authorList>
            <consortium name="DOE Joint Genome Institute"/>
            <person name="Martino E."/>
            <person name="Morin E."/>
            <person name="Grelet G."/>
            <person name="Kuo A."/>
            <person name="Kohler A."/>
            <person name="Daghino S."/>
            <person name="Barry K."/>
            <person name="Choi C."/>
            <person name="Cichocki N."/>
            <person name="Clum A."/>
            <person name="Copeland A."/>
            <person name="Hainaut M."/>
            <person name="Haridas S."/>
            <person name="Labutti K."/>
            <person name="Lindquist E."/>
            <person name="Lipzen A."/>
            <person name="Khouja H.-R."/>
            <person name="Murat C."/>
            <person name="Ohm R."/>
            <person name="Olson A."/>
            <person name="Spatafora J."/>
            <person name="Veneault-Fourrey C."/>
            <person name="Henrissat B."/>
            <person name="Grigoriev I."/>
            <person name="Martin F."/>
            <person name="Perotto S."/>
        </authorList>
    </citation>
    <scope>NUCLEOTIDE SEQUENCE [LARGE SCALE GENOMIC DNA]</scope>
    <source>
        <strain evidence="1 2">F</strain>
    </source>
</reference>
<gene>
    <name evidence="1" type="ORF">L207DRAFT_381514</name>
</gene>
<accession>A0A2J6RUT9</accession>
<organism evidence="1 2">
    <name type="scientific">Hyaloscypha variabilis (strain UAMH 11265 / GT02V1 / F)</name>
    <name type="common">Meliniomyces variabilis</name>
    <dbReference type="NCBI Taxonomy" id="1149755"/>
    <lineage>
        <taxon>Eukaryota</taxon>
        <taxon>Fungi</taxon>
        <taxon>Dikarya</taxon>
        <taxon>Ascomycota</taxon>
        <taxon>Pezizomycotina</taxon>
        <taxon>Leotiomycetes</taxon>
        <taxon>Helotiales</taxon>
        <taxon>Hyaloscyphaceae</taxon>
        <taxon>Hyaloscypha</taxon>
        <taxon>Hyaloscypha variabilis</taxon>
    </lineage>
</organism>
<feature type="non-terminal residue" evidence="1">
    <location>
        <position position="1"/>
    </location>
</feature>